<evidence type="ECO:0000313" key="3">
    <source>
        <dbReference type="Proteomes" id="UP000799776"/>
    </source>
</evidence>
<name>A0A9P4I0I8_9PEZI</name>
<dbReference type="AlphaFoldDB" id="A0A9P4I0I8"/>
<dbReference type="EMBL" id="ML978716">
    <property type="protein sequence ID" value="KAF2088610.1"/>
    <property type="molecule type" value="Genomic_DNA"/>
</dbReference>
<evidence type="ECO:0000313" key="2">
    <source>
        <dbReference type="EMBL" id="KAF2088610.1"/>
    </source>
</evidence>
<dbReference type="Proteomes" id="UP000799776">
    <property type="component" value="Unassembled WGS sequence"/>
</dbReference>
<sequence>MHISSGQQESQRTKTFDRQTSAPLFISATRRPQRSHISHLLIDGFCGPLNIVEATATATTGRRRFARAAKRAHRALVDLNAGADSRFLRPKLPARGPTDQGKGRRPSNEAGPADKDKDKGVMDDGMRKRGPSGPGVCCIREPFWPREQWRAGLELELELELGIGARKCRESVRPSIDERVL</sequence>
<reference evidence="2" key="1">
    <citation type="journal article" date="2020" name="Stud. Mycol.">
        <title>101 Dothideomycetes genomes: a test case for predicting lifestyles and emergence of pathogens.</title>
        <authorList>
            <person name="Haridas S."/>
            <person name="Albert R."/>
            <person name="Binder M."/>
            <person name="Bloem J."/>
            <person name="Labutti K."/>
            <person name="Salamov A."/>
            <person name="Andreopoulos B."/>
            <person name="Baker S."/>
            <person name="Barry K."/>
            <person name="Bills G."/>
            <person name="Bluhm B."/>
            <person name="Cannon C."/>
            <person name="Castanera R."/>
            <person name="Culley D."/>
            <person name="Daum C."/>
            <person name="Ezra D."/>
            <person name="Gonzalez J."/>
            <person name="Henrissat B."/>
            <person name="Kuo A."/>
            <person name="Liang C."/>
            <person name="Lipzen A."/>
            <person name="Lutzoni F."/>
            <person name="Magnuson J."/>
            <person name="Mondo S."/>
            <person name="Nolan M."/>
            <person name="Ohm R."/>
            <person name="Pangilinan J."/>
            <person name="Park H.-J."/>
            <person name="Ramirez L."/>
            <person name="Alfaro M."/>
            <person name="Sun H."/>
            <person name="Tritt A."/>
            <person name="Yoshinaga Y."/>
            <person name="Zwiers L.-H."/>
            <person name="Turgeon B."/>
            <person name="Goodwin S."/>
            <person name="Spatafora J."/>
            <person name="Crous P."/>
            <person name="Grigoriev I."/>
        </authorList>
    </citation>
    <scope>NUCLEOTIDE SEQUENCE</scope>
    <source>
        <strain evidence="2">CBS 121410</strain>
    </source>
</reference>
<organism evidence="2 3">
    <name type="scientific">Saccharata proteae CBS 121410</name>
    <dbReference type="NCBI Taxonomy" id="1314787"/>
    <lineage>
        <taxon>Eukaryota</taxon>
        <taxon>Fungi</taxon>
        <taxon>Dikarya</taxon>
        <taxon>Ascomycota</taxon>
        <taxon>Pezizomycotina</taxon>
        <taxon>Dothideomycetes</taxon>
        <taxon>Dothideomycetes incertae sedis</taxon>
        <taxon>Botryosphaeriales</taxon>
        <taxon>Saccharataceae</taxon>
        <taxon>Saccharata</taxon>
    </lineage>
</organism>
<feature type="region of interest" description="Disordered" evidence="1">
    <location>
        <begin position="87"/>
        <end position="134"/>
    </location>
</feature>
<evidence type="ECO:0000256" key="1">
    <source>
        <dbReference type="SAM" id="MobiDB-lite"/>
    </source>
</evidence>
<protein>
    <submittedName>
        <fullName evidence="2">Uncharacterized protein</fullName>
    </submittedName>
</protein>
<proteinExistence type="predicted"/>
<accession>A0A9P4I0I8</accession>
<keyword evidence="3" id="KW-1185">Reference proteome</keyword>
<gene>
    <name evidence="2" type="ORF">K490DRAFT_56007</name>
</gene>
<comment type="caution">
    <text evidence="2">The sequence shown here is derived from an EMBL/GenBank/DDBJ whole genome shotgun (WGS) entry which is preliminary data.</text>
</comment>
<feature type="compositionally biased region" description="Basic and acidic residues" evidence="1">
    <location>
        <begin position="112"/>
        <end position="127"/>
    </location>
</feature>